<evidence type="ECO:0008006" key="7">
    <source>
        <dbReference type="Google" id="ProtNLM"/>
    </source>
</evidence>
<keyword evidence="4" id="KW-1133">Transmembrane helix</keyword>
<keyword evidence="2" id="KW-0175">Coiled coil</keyword>
<proteinExistence type="inferred from homology"/>
<dbReference type="PANTHER" id="PTHR37313">
    <property type="entry name" value="UPF0749 PROTEIN RV1825"/>
    <property type="match status" value="1"/>
</dbReference>
<feature type="transmembrane region" description="Helical" evidence="4">
    <location>
        <begin position="106"/>
        <end position="127"/>
    </location>
</feature>
<dbReference type="RefSeq" id="WP_344947947.1">
    <property type="nucleotide sequence ID" value="NZ_BAABDC010000004.1"/>
</dbReference>
<keyword evidence="6" id="KW-1185">Reference proteome</keyword>
<dbReference type="Proteomes" id="UP001501468">
    <property type="component" value="Unassembled WGS sequence"/>
</dbReference>
<keyword evidence="4" id="KW-0812">Transmembrane</keyword>
<evidence type="ECO:0000256" key="3">
    <source>
        <dbReference type="SAM" id="MobiDB-lite"/>
    </source>
</evidence>
<dbReference type="EMBL" id="BAABDC010000004">
    <property type="protein sequence ID" value="GAA3710657.1"/>
    <property type="molecule type" value="Genomic_DNA"/>
</dbReference>
<gene>
    <name evidence="5" type="ORF">GCM10022399_29380</name>
</gene>
<dbReference type="InterPro" id="IPR010273">
    <property type="entry name" value="DUF881"/>
</dbReference>
<feature type="compositionally biased region" description="Low complexity" evidence="3">
    <location>
        <begin position="18"/>
        <end position="27"/>
    </location>
</feature>
<evidence type="ECO:0000313" key="6">
    <source>
        <dbReference type="Proteomes" id="UP001501468"/>
    </source>
</evidence>
<feature type="region of interest" description="Disordered" evidence="3">
    <location>
        <begin position="1"/>
        <end position="57"/>
    </location>
</feature>
<reference evidence="6" key="1">
    <citation type="journal article" date="2019" name="Int. J. Syst. Evol. Microbiol.">
        <title>The Global Catalogue of Microorganisms (GCM) 10K type strain sequencing project: providing services to taxonomists for standard genome sequencing and annotation.</title>
        <authorList>
            <consortium name="The Broad Institute Genomics Platform"/>
            <consortium name="The Broad Institute Genome Sequencing Center for Infectious Disease"/>
            <person name="Wu L."/>
            <person name="Ma J."/>
        </authorList>
    </citation>
    <scope>NUCLEOTIDE SEQUENCE [LARGE SCALE GENOMIC DNA]</scope>
    <source>
        <strain evidence="6">JCM 17125</strain>
    </source>
</reference>
<protein>
    <recommendedName>
        <fullName evidence="7">DUF881 domain-containing protein</fullName>
    </recommendedName>
</protein>
<name>A0ABP7E0Q3_9MICO</name>
<dbReference type="Pfam" id="PF05949">
    <property type="entry name" value="DUF881"/>
    <property type="match status" value="1"/>
</dbReference>
<comment type="caution">
    <text evidence="5">The sequence shown here is derived from an EMBL/GenBank/DDBJ whole genome shotgun (WGS) entry which is preliminary data.</text>
</comment>
<evidence type="ECO:0000256" key="2">
    <source>
        <dbReference type="SAM" id="Coils"/>
    </source>
</evidence>
<organism evidence="5 6">
    <name type="scientific">Terrabacter ginsenosidimutans</name>
    <dbReference type="NCBI Taxonomy" id="490575"/>
    <lineage>
        <taxon>Bacteria</taxon>
        <taxon>Bacillati</taxon>
        <taxon>Actinomycetota</taxon>
        <taxon>Actinomycetes</taxon>
        <taxon>Micrococcales</taxon>
        <taxon>Intrasporangiaceae</taxon>
        <taxon>Terrabacter</taxon>
    </lineage>
</organism>
<sequence>MGKRKKDRPNPPPETTPDEPSVTTPETILEPESTGEVDAPTTGTADDDHVPAAPPAPVFGTGLDDGAEVDFTAAGARETGTSRVPVEGRAAWTRLLKMSRPRATRANLLGALLAVLLGAGIAAQVQLTNQRGLDELSQTDLVRVLDDISLRSSRLDQQVRELEATRDRLKNGTGTAGEALSQAQKRVDTLGILAGTIAAKGPGITLRVSDPTNAVTGPIVLDIIQELRDAGAESIDVGGVRVVASSFVGDRGGQILVDGVPVPRPLVIKVIGDSKTLSSAMTIPGGIVESVRQKGAEAVVTESSLIEITSLHRPSEMTHAKPVE</sequence>
<dbReference type="PANTHER" id="PTHR37313:SF2">
    <property type="entry name" value="UPF0749 PROTEIN YLXX"/>
    <property type="match status" value="1"/>
</dbReference>
<evidence type="ECO:0000313" key="5">
    <source>
        <dbReference type="EMBL" id="GAA3710657.1"/>
    </source>
</evidence>
<comment type="similarity">
    <text evidence="1">Belongs to the UPF0749 family.</text>
</comment>
<keyword evidence="4" id="KW-0472">Membrane</keyword>
<dbReference type="Gene3D" id="3.30.70.1880">
    <property type="entry name" value="Protein of unknown function DUF881"/>
    <property type="match status" value="1"/>
</dbReference>
<evidence type="ECO:0000256" key="1">
    <source>
        <dbReference type="ARBA" id="ARBA00009108"/>
    </source>
</evidence>
<accession>A0ABP7E0Q3</accession>
<evidence type="ECO:0000256" key="4">
    <source>
        <dbReference type="SAM" id="Phobius"/>
    </source>
</evidence>
<feature type="coiled-coil region" evidence="2">
    <location>
        <begin position="145"/>
        <end position="172"/>
    </location>
</feature>